<gene>
    <name evidence="1" type="ORF">ACFU0X_11435</name>
</gene>
<reference evidence="1 2" key="1">
    <citation type="submission" date="2024-09" db="EMBL/GenBank/DDBJ databases">
        <title>The Natural Products Discovery Center: Release of the First 8490 Sequenced Strains for Exploring Actinobacteria Biosynthetic Diversity.</title>
        <authorList>
            <person name="Kalkreuter E."/>
            <person name="Kautsar S.A."/>
            <person name="Yang D."/>
            <person name="Bader C.D."/>
            <person name="Teijaro C.N."/>
            <person name="Fluegel L."/>
            <person name="Davis C.M."/>
            <person name="Simpson J.R."/>
            <person name="Lauterbach L."/>
            <person name="Steele A.D."/>
            <person name="Gui C."/>
            <person name="Meng S."/>
            <person name="Li G."/>
            <person name="Viehrig K."/>
            <person name="Ye F."/>
            <person name="Su P."/>
            <person name="Kiefer A.F."/>
            <person name="Nichols A."/>
            <person name="Cepeda A.J."/>
            <person name="Yan W."/>
            <person name="Fan B."/>
            <person name="Jiang Y."/>
            <person name="Adhikari A."/>
            <person name="Zheng C.-J."/>
            <person name="Schuster L."/>
            <person name="Cowan T.M."/>
            <person name="Smanski M.J."/>
            <person name="Chevrette M.G."/>
            <person name="De Carvalho L.P.S."/>
            <person name="Shen B."/>
        </authorList>
    </citation>
    <scope>NUCLEOTIDE SEQUENCE [LARGE SCALE GENOMIC DNA]</scope>
    <source>
        <strain evidence="1 2">NPDC057399</strain>
    </source>
</reference>
<protein>
    <submittedName>
        <fullName evidence="1">Uncharacterized protein</fullName>
    </submittedName>
</protein>
<dbReference type="EMBL" id="JBHVBU010000024">
    <property type="protein sequence ID" value="MFE7963649.1"/>
    <property type="molecule type" value="Genomic_DNA"/>
</dbReference>
<dbReference type="RefSeq" id="WP_381726338.1">
    <property type="nucleotide sequence ID" value="NZ_JBHVBU010000024.1"/>
</dbReference>
<evidence type="ECO:0000313" key="2">
    <source>
        <dbReference type="Proteomes" id="UP001600650"/>
    </source>
</evidence>
<comment type="caution">
    <text evidence="1">The sequence shown here is derived from an EMBL/GenBank/DDBJ whole genome shotgun (WGS) entry which is preliminary data.</text>
</comment>
<sequence length="74" mass="8381">MPERATGEYRKASRDVAAHLDTLTARPAEPEEGTADLLWFWFGPSGWRPLVVENGWSWERAEHSLVRTTIAMLG</sequence>
<keyword evidence="2" id="KW-1185">Reference proteome</keyword>
<evidence type="ECO:0000313" key="1">
    <source>
        <dbReference type="EMBL" id="MFE7963649.1"/>
    </source>
</evidence>
<organism evidence="1 2">
    <name type="scientific">Streptomyces cellulosae</name>
    <dbReference type="NCBI Taxonomy" id="1968"/>
    <lineage>
        <taxon>Bacteria</taxon>
        <taxon>Bacillati</taxon>
        <taxon>Actinomycetota</taxon>
        <taxon>Actinomycetes</taxon>
        <taxon>Kitasatosporales</taxon>
        <taxon>Streptomycetaceae</taxon>
        <taxon>Streptomyces</taxon>
    </lineage>
</organism>
<name>A0ABW6JFD6_STRCE</name>
<accession>A0ABW6JFD6</accession>
<proteinExistence type="predicted"/>
<dbReference type="Proteomes" id="UP001600650">
    <property type="component" value="Unassembled WGS sequence"/>
</dbReference>